<feature type="compositionally biased region" description="Low complexity" evidence="1">
    <location>
        <begin position="308"/>
        <end position="318"/>
    </location>
</feature>
<proteinExistence type="predicted"/>
<reference evidence="2" key="1">
    <citation type="submission" date="2021-01" db="EMBL/GenBank/DDBJ databases">
        <authorList>
            <person name="Corre E."/>
            <person name="Pelletier E."/>
            <person name="Niang G."/>
            <person name="Scheremetjew M."/>
            <person name="Finn R."/>
            <person name="Kale V."/>
            <person name="Holt S."/>
            <person name="Cochrane G."/>
            <person name="Meng A."/>
            <person name="Brown T."/>
            <person name="Cohen L."/>
        </authorList>
    </citation>
    <scope>NUCLEOTIDE SEQUENCE</scope>
    <source>
        <strain evidence="2">GSO104</strain>
    </source>
</reference>
<feature type="compositionally biased region" description="Basic and acidic residues" evidence="1">
    <location>
        <begin position="429"/>
        <end position="447"/>
    </location>
</feature>
<name>A0A7S4QYA5_9STRA</name>
<feature type="region of interest" description="Disordered" evidence="1">
    <location>
        <begin position="68"/>
        <end position="123"/>
    </location>
</feature>
<evidence type="ECO:0000313" key="2">
    <source>
        <dbReference type="EMBL" id="CAE4597697.1"/>
    </source>
</evidence>
<feature type="region of interest" description="Disordered" evidence="1">
    <location>
        <begin position="244"/>
        <end position="281"/>
    </location>
</feature>
<accession>A0A7S4QYA5</accession>
<feature type="compositionally biased region" description="Polar residues" evidence="1">
    <location>
        <begin position="407"/>
        <end position="418"/>
    </location>
</feature>
<dbReference type="EMBL" id="HBNS01012262">
    <property type="protein sequence ID" value="CAE4597697.1"/>
    <property type="molecule type" value="Transcribed_RNA"/>
</dbReference>
<feature type="compositionally biased region" description="Basic and acidic residues" evidence="1">
    <location>
        <begin position="79"/>
        <end position="88"/>
    </location>
</feature>
<feature type="compositionally biased region" description="Polar residues" evidence="1">
    <location>
        <begin position="149"/>
        <end position="170"/>
    </location>
</feature>
<feature type="compositionally biased region" description="Low complexity" evidence="1">
    <location>
        <begin position="251"/>
        <end position="261"/>
    </location>
</feature>
<feature type="region of interest" description="Disordered" evidence="1">
    <location>
        <begin position="302"/>
        <end position="321"/>
    </location>
</feature>
<gene>
    <name evidence="2" type="ORF">DBRI00130_LOCUS9898</name>
</gene>
<evidence type="ECO:0000256" key="1">
    <source>
        <dbReference type="SAM" id="MobiDB-lite"/>
    </source>
</evidence>
<feature type="region of interest" description="Disordered" evidence="1">
    <location>
        <begin position="400"/>
        <end position="423"/>
    </location>
</feature>
<feature type="region of interest" description="Disordered" evidence="1">
    <location>
        <begin position="429"/>
        <end position="448"/>
    </location>
</feature>
<sequence>MQTQNRRMLCKARSVPENHNAETAYFDIPPDIEHGCTLICSHPQCAASGRRFRFCKFCDLPVAKRNFQRRHSHGQPPPPKDESNKRSDNEDDDDSSSASAKKRARMDDRSATPTGSENDQKLNLCYEVKDRKDEEDRSRAFQSDCVISSDTKPSSMSDVVVPSTPTTLTRGQHFGSLARDNFESPMLHGEESRKPQEQQKHMPYGNHRQIWEESPLAPSLVASVTASPEVGMRSRSSHEFYRFQEKNDHVYQQQQRSSYSEYESRQTRHRSARTSYPDQKPRQTMRVSGINRANRITFECDQMHRQSRQSTESTTSVTDLSPREHQWLQLLHARPPTNEAESMRRWMDSVLHISRMPTATTSPCTTPHDQPQPYHQDARIETPSTNIDQDDLTMQRVLRTPPPTMFPRNNSNLSTGSRDISPIGSARRLLPDEEGHFHPSEISRSYDPRYLYGTYDSEDRLDNYFSRET</sequence>
<feature type="region of interest" description="Disordered" evidence="1">
    <location>
        <begin position="149"/>
        <end position="172"/>
    </location>
</feature>
<organism evidence="2">
    <name type="scientific">Ditylum brightwellii</name>
    <dbReference type="NCBI Taxonomy" id="49249"/>
    <lineage>
        <taxon>Eukaryota</taxon>
        <taxon>Sar</taxon>
        <taxon>Stramenopiles</taxon>
        <taxon>Ochrophyta</taxon>
        <taxon>Bacillariophyta</taxon>
        <taxon>Mediophyceae</taxon>
        <taxon>Lithodesmiophycidae</taxon>
        <taxon>Lithodesmiales</taxon>
        <taxon>Lithodesmiaceae</taxon>
        <taxon>Ditylum</taxon>
    </lineage>
</organism>
<protein>
    <submittedName>
        <fullName evidence="2">Uncharacterized protein</fullName>
    </submittedName>
</protein>
<dbReference type="AlphaFoldDB" id="A0A7S4QYA5"/>